<keyword evidence="5" id="KW-1133">Transmembrane helix</keyword>
<comment type="subcellular location">
    <subcellularLocation>
        <location evidence="1">Cell membrane</location>
        <topology evidence="1">Multi-pass membrane protein</topology>
    </subcellularLocation>
</comment>
<sequence>SLFTLLCCGTEYWLLASRSRSRTCGGFLGPDTVLKSLMSADVFSVLHQVTSLHQGQFWRCSFQAPSCDLTLTARPPSELCRPAFLFPFPVDEPRSATLTLFFTFFLLSVYRTFWSIFLVSGLMAVTAGGSVLICTCPLANRRLFKVGGAFQLSVLLMYLMWVQVLDTLEHSVQHLQLGPSALLAPLRLVVFFPLLSDNVDGLLDRTAIHAYSLLRMCSTFNVKLKTIFT</sequence>
<keyword evidence="3" id="KW-0732">Signal</keyword>
<reference evidence="6" key="1">
    <citation type="submission" date="2025-08" db="UniProtKB">
        <authorList>
            <consortium name="Ensembl"/>
        </authorList>
    </citation>
    <scope>IDENTIFICATION</scope>
</reference>
<dbReference type="Ensembl" id="ENSMMOT00000028353.1">
    <property type="protein sequence ID" value="ENSMMOP00000027880.1"/>
    <property type="gene ID" value="ENSMMOG00000021072.1"/>
</dbReference>
<dbReference type="GO" id="GO:0005886">
    <property type="term" value="C:plasma membrane"/>
    <property type="evidence" value="ECO:0007669"/>
    <property type="project" value="UniProtKB-SubCell"/>
</dbReference>
<protein>
    <submittedName>
        <fullName evidence="6">Uncharacterized protein</fullName>
    </submittedName>
</protein>
<dbReference type="InterPro" id="IPR026763">
    <property type="entry name" value="TMEM182"/>
</dbReference>
<evidence type="ECO:0000256" key="4">
    <source>
        <dbReference type="ARBA" id="ARBA00023180"/>
    </source>
</evidence>
<keyword evidence="2" id="KW-1003">Cell membrane</keyword>
<dbReference type="AlphaFoldDB" id="A0A3Q3XG76"/>
<evidence type="ECO:0000256" key="3">
    <source>
        <dbReference type="ARBA" id="ARBA00022729"/>
    </source>
</evidence>
<dbReference type="PANTHER" id="PTHR32012:SF0">
    <property type="entry name" value="TRANSMEMBRANE PROTEIN 182"/>
    <property type="match status" value="1"/>
</dbReference>
<feature type="transmembrane region" description="Helical" evidence="5">
    <location>
        <begin position="113"/>
        <end position="134"/>
    </location>
</feature>
<feature type="transmembrane region" description="Helical" evidence="5">
    <location>
        <begin position="146"/>
        <end position="165"/>
    </location>
</feature>
<keyword evidence="5" id="KW-0812">Transmembrane</keyword>
<dbReference type="Proteomes" id="UP000261620">
    <property type="component" value="Unplaced"/>
</dbReference>
<keyword evidence="7" id="KW-1185">Reference proteome</keyword>
<evidence type="ECO:0000256" key="2">
    <source>
        <dbReference type="ARBA" id="ARBA00022475"/>
    </source>
</evidence>
<dbReference type="Gene3D" id="1.20.140.150">
    <property type="match status" value="1"/>
</dbReference>
<keyword evidence="5" id="KW-0472">Membrane</keyword>
<accession>A0A3Q3XG76</accession>
<name>A0A3Q3XG76_MOLML</name>
<evidence type="ECO:0000256" key="1">
    <source>
        <dbReference type="ARBA" id="ARBA00004651"/>
    </source>
</evidence>
<proteinExistence type="predicted"/>
<organism evidence="6 7">
    <name type="scientific">Mola mola</name>
    <name type="common">Ocean sunfish</name>
    <name type="synonym">Tetraodon mola</name>
    <dbReference type="NCBI Taxonomy" id="94237"/>
    <lineage>
        <taxon>Eukaryota</taxon>
        <taxon>Metazoa</taxon>
        <taxon>Chordata</taxon>
        <taxon>Craniata</taxon>
        <taxon>Vertebrata</taxon>
        <taxon>Euteleostomi</taxon>
        <taxon>Actinopterygii</taxon>
        <taxon>Neopterygii</taxon>
        <taxon>Teleostei</taxon>
        <taxon>Neoteleostei</taxon>
        <taxon>Acanthomorphata</taxon>
        <taxon>Eupercaria</taxon>
        <taxon>Tetraodontiformes</taxon>
        <taxon>Molidae</taxon>
        <taxon>Mola</taxon>
    </lineage>
</organism>
<evidence type="ECO:0000313" key="6">
    <source>
        <dbReference type="Ensembl" id="ENSMMOP00000027880.1"/>
    </source>
</evidence>
<dbReference type="PANTHER" id="PTHR32012">
    <property type="entry name" value="TRANSMEMBRANE PROTEIN 182-RELATED"/>
    <property type="match status" value="1"/>
</dbReference>
<evidence type="ECO:0000256" key="5">
    <source>
        <dbReference type="SAM" id="Phobius"/>
    </source>
</evidence>
<keyword evidence="4" id="KW-0325">Glycoprotein</keyword>
<reference evidence="6" key="2">
    <citation type="submission" date="2025-09" db="UniProtKB">
        <authorList>
            <consortium name="Ensembl"/>
        </authorList>
    </citation>
    <scope>IDENTIFICATION</scope>
</reference>
<evidence type="ECO:0000313" key="7">
    <source>
        <dbReference type="Proteomes" id="UP000261620"/>
    </source>
</evidence>